<dbReference type="CDD" id="cd08010">
    <property type="entry name" value="MltG_like"/>
    <property type="match status" value="1"/>
</dbReference>
<dbReference type="PANTHER" id="PTHR30518:SF2">
    <property type="entry name" value="ENDOLYTIC MUREIN TRANSGLYCOSYLASE"/>
    <property type="match status" value="1"/>
</dbReference>
<feature type="site" description="Important for catalytic activity" evidence="7">
    <location>
        <position position="219"/>
    </location>
</feature>
<keyword evidence="5 7" id="KW-0456">Lyase</keyword>
<dbReference type="Gene3D" id="3.30.160.60">
    <property type="entry name" value="Classic Zinc Finger"/>
    <property type="match status" value="2"/>
</dbReference>
<organism evidence="8 9">
    <name type="scientific">Serratia liquefaciens</name>
    <dbReference type="NCBI Taxonomy" id="614"/>
    <lineage>
        <taxon>Bacteria</taxon>
        <taxon>Pseudomonadati</taxon>
        <taxon>Pseudomonadota</taxon>
        <taxon>Gammaproteobacteria</taxon>
        <taxon>Enterobacterales</taxon>
        <taxon>Yersiniaceae</taxon>
        <taxon>Serratia</taxon>
    </lineage>
</organism>
<dbReference type="GO" id="GO:0071555">
    <property type="term" value="P:cell wall organization"/>
    <property type="evidence" value="ECO:0007669"/>
    <property type="project" value="UniProtKB-KW"/>
</dbReference>
<accession>A0A515CX44</accession>
<dbReference type="AlphaFoldDB" id="A0A515CX44"/>
<evidence type="ECO:0000313" key="9">
    <source>
        <dbReference type="Proteomes" id="UP000317572"/>
    </source>
</evidence>
<evidence type="ECO:0000313" key="8">
    <source>
        <dbReference type="EMBL" id="QDL32738.1"/>
    </source>
</evidence>
<reference evidence="8 9" key="1">
    <citation type="submission" date="2018-11" db="EMBL/GenBank/DDBJ databases">
        <title>The first complete genome of Serratia liquefaciens isolated from metalophyte plant revel distinctness adaptive mechanisms in an extreme habitat.</title>
        <authorList>
            <person name="Caneschi W.L."/>
            <person name="Sanchez A.B."/>
            <person name="Felestrino E.B."/>
            <person name="Assis R.A.B."/>
            <person name="Lemes C.G.C."/>
            <person name="Cordeiro I.F."/>
            <person name="Fonseca N.P."/>
            <person name="Villa M."/>
            <person name="Vieira I.T."/>
            <person name="Moraes L.A."/>
            <person name="Kamino L.H.Y."/>
            <person name="do Carmo F."/>
            <person name="Garcia C.M."/>
            <person name="Almeida N.F."/>
            <person name="Silva R.S."/>
            <person name="Ferro J.A."/>
            <person name="Ferro M.I.T."/>
            <person name="Varani A.M."/>
            <person name="Ferreira R.M."/>
            <person name="dos Santos V.L."/>
            <person name="Silva U.C."/>
            <person name="Setubal J.C."/>
            <person name="Moreira L.M."/>
        </authorList>
    </citation>
    <scope>NUCLEOTIDE SEQUENCE [LARGE SCALE GENOMIC DNA]</scope>
    <source>
        <strain evidence="8 9">FG3</strain>
    </source>
</reference>
<evidence type="ECO:0000256" key="1">
    <source>
        <dbReference type="ARBA" id="ARBA00022475"/>
    </source>
</evidence>
<comment type="function">
    <text evidence="7">Functions as a peptidoglycan terminase that cleaves nascent peptidoglycan strands endolytically to terminate their elongation.</text>
</comment>
<comment type="similarity">
    <text evidence="7">Belongs to the transglycosylase MltG family.</text>
</comment>
<dbReference type="FunFam" id="3.30.160.60:FF:000497">
    <property type="entry name" value="Endolytic murein transglycosylase"/>
    <property type="match status" value="1"/>
</dbReference>
<keyword evidence="6 7" id="KW-0961">Cell wall biogenesis/degradation</keyword>
<dbReference type="GO" id="GO:0005886">
    <property type="term" value="C:plasma membrane"/>
    <property type="evidence" value="ECO:0007669"/>
    <property type="project" value="UniProtKB-UniRule"/>
</dbReference>
<proteinExistence type="inferred from homology"/>
<evidence type="ECO:0000256" key="2">
    <source>
        <dbReference type="ARBA" id="ARBA00022692"/>
    </source>
</evidence>
<evidence type="ECO:0000256" key="5">
    <source>
        <dbReference type="ARBA" id="ARBA00023239"/>
    </source>
</evidence>
<sequence length="341" mass="38160">MKKRKLKFVSIIVVLVLGLLLWGYQKVERFADTPLAIQQEAIFKLPAGTGRVALEGLLVRDKLIRNGMWFPWLLRVEPQLAEFKAGTYRFTPGMTVREMLKLLASGKEAQFSARFIEGSRLRDWLAVLQQSKYLKHTLAGKSETEIAVALGLPEGTNPEGRLYPDTYLYTADMSDIALLKRAHLRMTKALEDAWQGHDTSLPYKTPEELLTMASIIEKETAVPEERTKVASVFINRLRIGMRLQTDPTVIYGMGDSYNGDITRKDLETPTAYNTYVINGLPPTPIAMPGKASLAAAANPAKTPYLYFVADGKGGHQFTTNLASHNQAVRAYRQALKEKNEK</sequence>
<dbReference type="HAMAP" id="MF_02065">
    <property type="entry name" value="MltG"/>
    <property type="match status" value="1"/>
</dbReference>
<keyword evidence="2 7" id="KW-0812">Transmembrane</keyword>
<keyword evidence="4 7" id="KW-0472">Membrane</keyword>
<dbReference type="Pfam" id="PF02618">
    <property type="entry name" value="YceG"/>
    <property type="match status" value="1"/>
</dbReference>
<keyword evidence="1 7" id="KW-1003">Cell membrane</keyword>
<dbReference type="GO" id="GO:0008932">
    <property type="term" value="F:lytic endotransglycosylase activity"/>
    <property type="evidence" value="ECO:0007669"/>
    <property type="project" value="UniProtKB-UniRule"/>
</dbReference>
<evidence type="ECO:0000256" key="4">
    <source>
        <dbReference type="ARBA" id="ARBA00023136"/>
    </source>
</evidence>
<dbReference type="FunFam" id="3.30.160.60:FF:000242">
    <property type="entry name" value="Endolytic murein transglycosylase"/>
    <property type="match status" value="1"/>
</dbReference>
<dbReference type="EC" id="4.2.2.29" evidence="7"/>
<evidence type="ECO:0000256" key="3">
    <source>
        <dbReference type="ARBA" id="ARBA00022989"/>
    </source>
</evidence>
<dbReference type="STRING" id="614.XJ20_14365"/>
<dbReference type="EMBL" id="CP033893">
    <property type="protein sequence ID" value="QDL32738.1"/>
    <property type="molecule type" value="Genomic_DNA"/>
</dbReference>
<evidence type="ECO:0000256" key="7">
    <source>
        <dbReference type="HAMAP-Rule" id="MF_02065"/>
    </source>
</evidence>
<gene>
    <name evidence="7 8" type="primary">mltG</name>
    <name evidence="8" type="ORF">EGO53_13440</name>
</gene>
<name>A0A515CX44_SERLI</name>
<keyword evidence="3 7" id="KW-1133">Transmembrane helix</keyword>
<dbReference type="Proteomes" id="UP000317572">
    <property type="component" value="Chromosome"/>
</dbReference>
<dbReference type="GO" id="GO:0009252">
    <property type="term" value="P:peptidoglycan biosynthetic process"/>
    <property type="evidence" value="ECO:0007669"/>
    <property type="project" value="UniProtKB-UniRule"/>
</dbReference>
<dbReference type="RefSeq" id="WP_142815514.1">
    <property type="nucleotide sequence ID" value="NZ_CP033893.1"/>
</dbReference>
<keyword evidence="7" id="KW-0997">Cell inner membrane</keyword>
<comment type="catalytic activity">
    <reaction evidence="7">
        <text>a peptidoglycan chain = a peptidoglycan chain with N-acetyl-1,6-anhydromuramyl-[peptide] at the reducing end + a peptidoglycan chain with N-acetylglucosamine at the non-reducing end.</text>
        <dbReference type="EC" id="4.2.2.29"/>
    </reaction>
</comment>
<dbReference type="PANTHER" id="PTHR30518">
    <property type="entry name" value="ENDOLYTIC MUREIN TRANSGLYCOSYLASE"/>
    <property type="match status" value="1"/>
</dbReference>
<dbReference type="NCBIfam" id="TIGR00247">
    <property type="entry name" value="endolytic transglycosylase MltG"/>
    <property type="match status" value="1"/>
</dbReference>
<evidence type="ECO:0000256" key="6">
    <source>
        <dbReference type="ARBA" id="ARBA00023316"/>
    </source>
</evidence>
<dbReference type="InterPro" id="IPR003770">
    <property type="entry name" value="MLTG-like"/>
</dbReference>
<protein>
    <recommendedName>
        <fullName evidence="7">Endolytic murein transglycosylase</fullName>
        <ecNumber evidence="7">4.2.2.29</ecNumber>
    </recommendedName>
    <alternativeName>
        <fullName evidence="7">Peptidoglycan lytic transglycosylase</fullName>
    </alternativeName>
    <alternativeName>
        <fullName evidence="7">Peptidoglycan polymerization terminase</fullName>
    </alternativeName>
</protein>